<feature type="region of interest" description="Disordered" evidence="1">
    <location>
        <begin position="114"/>
        <end position="136"/>
    </location>
</feature>
<gene>
    <name evidence="4" type="ORF">IAB91_08445</name>
</gene>
<dbReference type="Gene3D" id="3.40.630.40">
    <property type="entry name" value="Zn-dependent exopeptidases"/>
    <property type="match status" value="1"/>
</dbReference>
<dbReference type="InterPro" id="IPR036116">
    <property type="entry name" value="FN3_sf"/>
</dbReference>
<keyword evidence="2" id="KW-0732">Signal</keyword>
<reference evidence="4" key="2">
    <citation type="journal article" date="2021" name="PeerJ">
        <title>Extensive microbial diversity within the chicken gut microbiome revealed by metagenomics and culture.</title>
        <authorList>
            <person name="Gilroy R."/>
            <person name="Ravi A."/>
            <person name="Getino M."/>
            <person name="Pursley I."/>
            <person name="Horton D.L."/>
            <person name="Alikhan N.F."/>
            <person name="Baker D."/>
            <person name="Gharbi K."/>
            <person name="Hall N."/>
            <person name="Watson M."/>
            <person name="Adriaenssens E.M."/>
            <person name="Foster-Nyarko E."/>
            <person name="Jarju S."/>
            <person name="Secka A."/>
            <person name="Antonio M."/>
            <person name="Oren A."/>
            <person name="Chaudhuri R.R."/>
            <person name="La Ragione R."/>
            <person name="Hildebrand F."/>
            <person name="Pallen M.J."/>
        </authorList>
    </citation>
    <scope>NUCLEOTIDE SEQUENCE</scope>
    <source>
        <strain evidence="4">B1-13419</strain>
    </source>
</reference>
<dbReference type="InterPro" id="IPR013783">
    <property type="entry name" value="Ig-like_fold"/>
</dbReference>
<dbReference type="InterPro" id="IPR033803">
    <property type="entry name" value="CBD-like_Golvesin-Xly"/>
</dbReference>
<feature type="chain" id="PRO_5039000927" evidence="2">
    <location>
        <begin position="19"/>
        <end position="1015"/>
    </location>
</feature>
<evidence type="ECO:0000313" key="5">
    <source>
        <dbReference type="Proteomes" id="UP000823757"/>
    </source>
</evidence>
<reference evidence="4" key="1">
    <citation type="submission" date="2020-10" db="EMBL/GenBank/DDBJ databases">
        <authorList>
            <person name="Gilroy R."/>
        </authorList>
    </citation>
    <scope>NUCLEOTIDE SEQUENCE</scope>
    <source>
        <strain evidence="4">B1-13419</strain>
    </source>
</reference>
<dbReference type="PROSITE" id="PS50853">
    <property type="entry name" value="FN3"/>
    <property type="match status" value="1"/>
</dbReference>
<evidence type="ECO:0000256" key="1">
    <source>
        <dbReference type="SAM" id="MobiDB-lite"/>
    </source>
</evidence>
<dbReference type="InterPro" id="IPR003961">
    <property type="entry name" value="FN3_dom"/>
</dbReference>
<organism evidence="4 5">
    <name type="scientific">Candidatus Cryptobacteroides faecigallinarum</name>
    <dbReference type="NCBI Taxonomy" id="2840763"/>
    <lineage>
        <taxon>Bacteria</taxon>
        <taxon>Pseudomonadati</taxon>
        <taxon>Bacteroidota</taxon>
        <taxon>Bacteroidia</taxon>
        <taxon>Bacteroidales</taxon>
        <taxon>Candidatus Cryptobacteroides</taxon>
    </lineage>
</organism>
<feature type="signal peptide" evidence="2">
    <location>
        <begin position="1"/>
        <end position="18"/>
    </location>
</feature>
<proteinExistence type="predicted"/>
<dbReference type="SUPFAM" id="SSF49265">
    <property type="entry name" value="Fibronectin type III"/>
    <property type="match status" value="1"/>
</dbReference>
<dbReference type="CDD" id="cd00063">
    <property type="entry name" value="FN3"/>
    <property type="match status" value="1"/>
</dbReference>
<evidence type="ECO:0000313" key="4">
    <source>
        <dbReference type="EMBL" id="MBO8475302.1"/>
    </source>
</evidence>
<protein>
    <submittedName>
        <fullName evidence="4">Xanthan lyase</fullName>
    </submittedName>
</protein>
<keyword evidence="4" id="KW-0456">Lyase</keyword>
<dbReference type="Proteomes" id="UP000823757">
    <property type="component" value="Unassembled WGS sequence"/>
</dbReference>
<dbReference type="Pfam" id="PF25275">
    <property type="entry name" value="Golvesin_C"/>
    <property type="match status" value="1"/>
</dbReference>
<dbReference type="AlphaFoldDB" id="A0A9D9IN40"/>
<evidence type="ECO:0000259" key="3">
    <source>
        <dbReference type="PROSITE" id="PS50853"/>
    </source>
</evidence>
<evidence type="ECO:0000256" key="2">
    <source>
        <dbReference type="SAM" id="SignalP"/>
    </source>
</evidence>
<feature type="domain" description="Fibronectin type-III" evidence="3">
    <location>
        <begin position="601"/>
        <end position="700"/>
    </location>
</feature>
<comment type="caution">
    <text evidence="4">The sequence shown here is derived from an EMBL/GenBank/DDBJ whole genome shotgun (WGS) entry which is preliminary data.</text>
</comment>
<sequence length="1015" mass="112717">MGIRTSIAAILLLIPAMAAGKGGIVDDFIPVCDSMSVLVSEKTGVQGELKLKNVMKRSGRLDFYFDESLSDFPWREDSYSWFRAELKSLFPKEYSRYRLGEIYCKRDKASRLPVKPPGYDGNPVQTPYRRQDPKGRINPLVVSTDREWFSKGMSGRHLAIWPSHGRYFSQTLGRWTWQRPQLFTTVEDMMSTGFVLQYLVPMLENSGAYVMLPRERDTSPIEIIIDNDPCCTSRNLGRYEEHGDWEDAGQGFADTTEILTRTENPFMAGTARMASCSKESGASVLWIPDIPERGEYAVYISYRSLPNSTSSALYKVHHLGGESSFAVNQKIGGGTWVYLGTFEFDKGTGGYVELSCSVPEGRKFIKGTYVCADAVKIGGGMGNIARSAPDDSLSAPATSGLPRYAEAARYWLQWAGMDTTIFCQHRLEDDYRDDLFSRGDWVGFMSGGSSSNPGKPGRGIPFDLTFAFHSDAGVTPCDSTIGTLVIYTRTNERENRLPDGEDRLTGREFADIVQSQVVHDIRSCIDSSWTRRQIWDRAYRESRTPPTPTILLESFSHQNFADMRLALDPSFRFILSRAIYKGMLKYLSNRYGCAYAVQPLPVRAFSAMLTDSLAVDLSWLPRTDDIEPTAVPSRYKVYTRTDDGAFDSGQVVETMTDSSGRVHAVLPMAEGHIYSFRVTALNDGGESFPSETLAAGIPYGKSSIDSTVLVVNNFTRTSAPVWYDTPEIAGFDSSSDPGMPYISDISYVGEMYEPRRSRQWTSDANPGFGASFGQWSGRPSTGNSFDYVYVHGKAIFAAGYPFCSTSSETFSEYVDISPSEFIATDIICGEQVTTVSGRNGQPDRHMVFPENLQSAIRRYTSDGGNVMISGSHIGTDIWDAMYPVRIDSSFRASSIEFAEDVLGFTWVRGHASKNCSVQFLPQRDTLGFNAGDGTFSVNTEYAKPVYRVVSPDGIAPSSDSGRIISEYTDSRIPSGISYTSPSGYRTACFGFPVEALASEEEIFRIISSTLKFFRQ</sequence>
<dbReference type="GO" id="GO:0016829">
    <property type="term" value="F:lyase activity"/>
    <property type="evidence" value="ECO:0007669"/>
    <property type="project" value="UniProtKB-KW"/>
</dbReference>
<accession>A0A9D9IN40</accession>
<dbReference type="EMBL" id="JADIMD010000122">
    <property type="protein sequence ID" value="MBO8475302.1"/>
    <property type="molecule type" value="Genomic_DNA"/>
</dbReference>
<dbReference type="SUPFAM" id="SSF53187">
    <property type="entry name" value="Zn-dependent exopeptidases"/>
    <property type="match status" value="1"/>
</dbReference>
<dbReference type="Gene3D" id="2.60.40.10">
    <property type="entry name" value="Immunoglobulins"/>
    <property type="match status" value="1"/>
</dbReference>
<name>A0A9D9IN40_9BACT</name>